<proteinExistence type="predicted"/>
<gene>
    <name evidence="2" type="ORF">C7999DRAFT_12681</name>
</gene>
<feature type="compositionally biased region" description="Polar residues" evidence="1">
    <location>
        <begin position="147"/>
        <end position="158"/>
    </location>
</feature>
<evidence type="ECO:0000256" key="1">
    <source>
        <dbReference type="SAM" id="MobiDB-lite"/>
    </source>
</evidence>
<evidence type="ECO:0000313" key="2">
    <source>
        <dbReference type="EMBL" id="KAK4249435.1"/>
    </source>
</evidence>
<feature type="compositionally biased region" description="Low complexity" evidence="1">
    <location>
        <begin position="98"/>
        <end position="109"/>
    </location>
</feature>
<sequence>MLRQLVKRIIHAFSLMTGQKNERRTPLDDGSPRFYAPTAKETREIIQTVVVLETQPSPLSGITDHPDPPRYACGWLTQHAALVHEPCCPLSNASLLASATRTRSPPRRTTNVETPRDTRNFRSPKHSRVPLSDPTRPLPRLPIPSCPKTTPTRQTSVARRTLPRSRAGEAAASLPGPPLSSAPLTPETLKLILDAFDQALNHTHYAVCGHAALMVWGSYRLTATSLPATIMIPPAHVSILCPAASRRVILGWAKAVGWAVYPARSHVCSSTTASHLLPLGEEVEDEVKEVSGGGAGRRGGGEVIGVPVPGSSPAVVVGFRLKAVEHLVWDRLKTVKPCEISGPYVGWVGEMMRTEARVLAVPTLLDELARAWYSCAIRGREVGQGREKYIAGLILWILRRLAEDADRLKGRAGWKLTPSDVPNLTCRKFWLSFSGEYHESLVLLASCGLYPSSAAEYSDTNQKLSPPISLVNLLRRFDSSRPSRRLKRDLCCDVQ</sequence>
<dbReference type="Proteomes" id="UP001303647">
    <property type="component" value="Unassembled WGS sequence"/>
</dbReference>
<dbReference type="EMBL" id="MU857623">
    <property type="protein sequence ID" value="KAK4249435.1"/>
    <property type="molecule type" value="Genomic_DNA"/>
</dbReference>
<name>A0AAN7CW57_9PEZI</name>
<feature type="region of interest" description="Disordered" evidence="1">
    <location>
        <begin position="98"/>
        <end position="180"/>
    </location>
</feature>
<feature type="compositionally biased region" description="Pro residues" evidence="1">
    <location>
        <begin position="136"/>
        <end position="145"/>
    </location>
</feature>
<keyword evidence="3" id="KW-1185">Reference proteome</keyword>
<protein>
    <submittedName>
        <fullName evidence="2">Uncharacterized protein</fullName>
    </submittedName>
</protein>
<reference evidence="2" key="2">
    <citation type="submission" date="2023-05" db="EMBL/GenBank/DDBJ databases">
        <authorList>
            <consortium name="Lawrence Berkeley National Laboratory"/>
            <person name="Steindorff A."/>
            <person name="Hensen N."/>
            <person name="Bonometti L."/>
            <person name="Westerberg I."/>
            <person name="Brannstrom I.O."/>
            <person name="Guillou S."/>
            <person name="Cros-Aarteil S."/>
            <person name="Calhoun S."/>
            <person name="Haridas S."/>
            <person name="Kuo A."/>
            <person name="Mondo S."/>
            <person name="Pangilinan J."/>
            <person name="Riley R."/>
            <person name="Labutti K."/>
            <person name="Andreopoulos B."/>
            <person name="Lipzen A."/>
            <person name="Chen C."/>
            <person name="Yanf M."/>
            <person name="Daum C."/>
            <person name="Ng V."/>
            <person name="Clum A."/>
            <person name="Ohm R."/>
            <person name="Martin F."/>
            <person name="Silar P."/>
            <person name="Natvig D."/>
            <person name="Lalanne C."/>
            <person name="Gautier V."/>
            <person name="Ament-Velasquez S.L."/>
            <person name="Kruys A."/>
            <person name="Hutchinson M.I."/>
            <person name="Powell A.J."/>
            <person name="Barry K."/>
            <person name="Miller A.N."/>
            <person name="Grigoriev I.V."/>
            <person name="Debuchy R."/>
            <person name="Gladieux P."/>
            <person name="Thoren M.H."/>
            <person name="Johannesson H."/>
        </authorList>
    </citation>
    <scope>NUCLEOTIDE SEQUENCE</scope>
    <source>
        <strain evidence="2">CBS 359.72</strain>
    </source>
</reference>
<evidence type="ECO:0000313" key="3">
    <source>
        <dbReference type="Proteomes" id="UP001303647"/>
    </source>
</evidence>
<organism evidence="2 3">
    <name type="scientific">Corynascus novoguineensis</name>
    <dbReference type="NCBI Taxonomy" id="1126955"/>
    <lineage>
        <taxon>Eukaryota</taxon>
        <taxon>Fungi</taxon>
        <taxon>Dikarya</taxon>
        <taxon>Ascomycota</taxon>
        <taxon>Pezizomycotina</taxon>
        <taxon>Sordariomycetes</taxon>
        <taxon>Sordariomycetidae</taxon>
        <taxon>Sordariales</taxon>
        <taxon>Chaetomiaceae</taxon>
        <taxon>Corynascus</taxon>
    </lineage>
</organism>
<dbReference type="AlphaFoldDB" id="A0AAN7CW57"/>
<reference evidence="2" key="1">
    <citation type="journal article" date="2023" name="Mol. Phylogenet. Evol.">
        <title>Genome-scale phylogeny and comparative genomics of the fungal order Sordariales.</title>
        <authorList>
            <person name="Hensen N."/>
            <person name="Bonometti L."/>
            <person name="Westerberg I."/>
            <person name="Brannstrom I.O."/>
            <person name="Guillou S."/>
            <person name="Cros-Aarteil S."/>
            <person name="Calhoun S."/>
            <person name="Haridas S."/>
            <person name="Kuo A."/>
            <person name="Mondo S."/>
            <person name="Pangilinan J."/>
            <person name="Riley R."/>
            <person name="LaButti K."/>
            <person name="Andreopoulos B."/>
            <person name="Lipzen A."/>
            <person name="Chen C."/>
            <person name="Yan M."/>
            <person name="Daum C."/>
            <person name="Ng V."/>
            <person name="Clum A."/>
            <person name="Steindorff A."/>
            <person name="Ohm R.A."/>
            <person name="Martin F."/>
            <person name="Silar P."/>
            <person name="Natvig D.O."/>
            <person name="Lalanne C."/>
            <person name="Gautier V."/>
            <person name="Ament-Velasquez S.L."/>
            <person name="Kruys A."/>
            <person name="Hutchinson M.I."/>
            <person name="Powell A.J."/>
            <person name="Barry K."/>
            <person name="Miller A.N."/>
            <person name="Grigoriev I.V."/>
            <person name="Debuchy R."/>
            <person name="Gladieux P."/>
            <person name="Hiltunen Thoren M."/>
            <person name="Johannesson H."/>
        </authorList>
    </citation>
    <scope>NUCLEOTIDE SEQUENCE</scope>
    <source>
        <strain evidence="2">CBS 359.72</strain>
    </source>
</reference>
<accession>A0AAN7CW57</accession>
<comment type="caution">
    <text evidence="2">The sequence shown here is derived from an EMBL/GenBank/DDBJ whole genome shotgun (WGS) entry which is preliminary data.</text>
</comment>